<gene>
    <name evidence="6" type="primary">yjcS</name>
    <name evidence="6" type="ORF">R54767_02688</name>
</gene>
<dbReference type="Gene3D" id="1.25.40.880">
    <property type="entry name" value="Alkyl sulfatase, dimerisation domain"/>
    <property type="match status" value="1"/>
</dbReference>
<organism evidence="6 7">
    <name type="scientific">Paraburkholderia gardini</name>
    <dbReference type="NCBI Taxonomy" id="2823469"/>
    <lineage>
        <taxon>Bacteria</taxon>
        <taxon>Pseudomonadati</taxon>
        <taxon>Pseudomonadota</taxon>
        <taxon>Betaproteobacteria</taxon>
        <taxon>Burkholderiales</taxon>
        <taxon>Burkholderiaceae</taxon>
        <taxon>Paraburkholderia</taxon>
    </lineage>
</organism>
<dbReference type="Gene3D" id="3.30.1050.10">
    <property type="entry name" value="SCP2 sterol-binding domain"/>
    <property type="match status" value="1"/>
</dbReference>
<dbReference type="EC" id="3.1.6.-" evidence="6"/>
<dbReference type="Gene3D" id="3.60.15.30">
    <property type="entry name" value="Metallo-beta-lactamase domain"/>
    <property type="match status" value="1"/>
</dbReference>
<dbReference type="InterPro" id="IPR001279">
    <property type="entry name" value="Metallo-B-lactamas"/>
</dbReference>
<reference evidence="6 7" key="1">
    <citation type="submission" date="2021-04" db="EMBL/GenBank/DDBJ databases">
        <authorList>
            <person name="Vanwijnsberghe S."/>
        </authorList>
    </citation>
    <scope>NUCLEOTIDE SEQUENCE [LARGE SCALE GENOMIC DNA]</scope>
    <source>
        <strain evidence="6 7">LMG 32171</strain>
    </source>
</reference>
<evidence type="ECO:0000256" key="2">
    <source>
        <dbReference type="ARBA" id="ARBA00022801"/>
    </source>
</evidence>
<keyword evidence="2 6" id="KW-0378">Hydrolase</keyword>
<dbReference type="InterPro" id="IPR036866">
    <property type="entry name" value="RibonucZ/Hydroxyglut_hydro"/>
</dbReference>
<keyword evidence="3" id="KW-0862">Zinc</keyword>
<accession>A0ABN7QQ39</accession>
<proteinExistence type="inferred from homology"/>
<dbReference type="Pfam" id="PF14863">
    <property type="entry name" value="Alkyl_sulf_dimr"/>
    <property type="match status" value="1"/>
</dbReference>
<dbReference type="InterPro" id="IPR044097">
    <property type="entry name" value="Bds1/SdsA1_MBL-fold"/>
</dbReference>
<dbReference type="InterPro" id="IPR038536">
    <property type="entry name" value="Alkyl/aryl-sulf_dimr_sf"/>
</dbReference>
<keyword evidence="1" id="KW-0479">Metal-binding</keyword>
<dbReference type="Proteomes" id="UP000789752">
    <property type="component" value="Unassembled WGS sequence"/>
</dbReference>
<comment type="caution">
    <text evidence="6">The sequence shown here is derived from an EMBL/GenBank/DDBJ whole genome shotgun (WGS) entry which is preliminary data.</text>
</comment>
<dbReference type="InterPro" id="IPR036527">
    <property type="entry name" value="SCP2_sterol-bd_dom_sf"/>
</dbReference>
<name>A0ABN7QQ39_9BURK</name>
<dbReference type="SUPFAM" id="SSF56281">
    <property type="entry name" value="Metallo-hydrolase/oxidoreductase"/>
    <property type="match status" value="1"/>
</dbReference>
<dbReference type="Pfam" id="PF14864">
    <property type="entry name" value="Alkyl_sulf_C"/>
    <property type="match status" value="1"/>
</dbReference>
<dbReference type="InterPro" id="IPR052195">
    <property type="entry name" value="Bact_Alkyl/Aryl-Sulfatase"/>
</dbReference>
<feature type="domain" description="Metallo-beta-lactamase" evidence="5">
    <location>
        <begin position="72"/>
        <end position="293"/>
    </location>
</feature>
<dbReference type="CDD" id="cd07710">
    <property type="entry name" value="arylsulfatase_Sdsa1-like_MBL-fold"/>
    <property type="match status" value="1"/>
</dbReference>
<dbReference type="EMBL" id="CAJQYY010000014">
    <property type="protein sequence ID" value="CAG4900914.1"/>
    <property type="molecule type" value="Genomic_DNA"/>
</dbReference>
<keyword evidence="7" id="KW-1185">Reference proteome</keyword>
<dbReference type="InterPro" id="IPR029228">
    <property type="entry name" value="Alkyl_sulf_dimr"/>
</dbReference>
<evidence type="ECO:0000313" key="7">
    <source>
        <dbReference type="Proteomes" id="UP000789752"/>
    </source>
</evidence>
<dbReference type="PANTHER" id="PTHR43223:SF2">
    <property type="entry name" value="METALLO-BETA-LACTAMASE DOMAIN-CONTAINING PROTEIN"/>
    <property type="match status" value="1"/>
</dbReference>
<comment type="similarity">
    <text evidence="4">Belongs to the metallo-beta-lactamase superfamily. Type III sulfatase family.</text>
</comment>
<dbReference type="InterPro" id="IPR029229">
    <property type="entry name" value="Alkyl_sulf_C"/>
</dbReference>
<sequence>MTRCCTGMVRHPAFDAPHVGEPLDVVFDAGVNLAYAVAAPTVPAKLTEHSQRMAQRIYRVAERVYCAVGYAIANIIFVVGDDGIVVVDATEAVSAAKRIYEDFCSIDPRHAALPVKAIVYTHNHTDHTGGVRAFADESSLAGGSVEIIAHSSLMETVINNANLVAPILATRSAYSFGTLLPPGPTGKVNAGIGPVLIAEAATFLAPTRVFDERLDIMLAGVRFEFRYAPSEADDEIVMWLPDLGVLLSAEVIQGECLANVHTLRGTRYRDPVRWYNTIDMMRGFGATHMVPAHGRPVSGADAVEDVLSVYRDAIQFIHDQTIRHMNLGLSPDELAEAIPALPPHLAEHAWLGEYYGTVKHSVRQVYSGQLGWFDGDPVSLDPLPRVERTRRMIGMMGGTERVREAARAALGDRDWRWAAELATMLVRLDTGDDDARGIKAKALRELGFLTVNTNWRNWYLSAARELEHAYDDLPFNGSGGLASSDVLRAQPLRNVFQRFCVVVDPVRCADVHMSLTLRLTDRDDEAYSLELRRGVLQVHCFALASADVQLALASDVLRGMLRDLPAMLVTGVSSKEIALERGSLEQLQVFFACFDQPSRRMPALATR</sequence>
<evidence type="ECO:0000256" key="4">
    <source>
        <dbReference type="ARBA" id="ARBA00033751"/>
    </source>
</evidence>
<evidence type="ECO:0000256" key="1">
    <source>
        <dbReference type="ARBA" id="ARBA00022723"/>
    </source>
</evidence>
<dbReference type="GO" id="GO:0016787">
    <property type="term" value="F:hydrolase activity"/>
    <property type="evidence" value="ECO:0007669"/>
    <property type="project" value="UniProtKB-KW"/>
</dbReference>
<evidence type="ECO:0000313" key="6">
    <source>
        <dbReference type="EMBL" id="CAG4900914.1"/>
    </source>
</evidence>
<dbReference type="Pfam" id="PF00753">
    <property type="entry name" value="Lactamase_B"/>
    <property type="match status" value="1"/>
</dbReference>
<dbReference type="SUPFAM" id="SSF55718">
    <property type="entry name" value="SCP-like"/>
    <property type="match status" value="1"/>
</dbReference>
<dbReference type="RefSeq" id="WP_228978873.1">
    <property type="nucleotide sequence ID" value="NZ_CAJQYY010000014.1"/>
</dbReference>
<protein>
    <submittedName>
        <fullName evidence="6">Alkyl/aryl-sulfatase YjcS</fullName>
        <ecNumber evidence="6">3.1.6.-</ecNumber>
    </submittedName>
</protein>
<evidence type="ECO:0000256" key="3">
    <source>
        <dbReference type="ARBA" id="ARBA00022833"/>
    </source>
</evidence>
<evidence type="ECO:0000259" key="5">
    <source>
        <dbReference type="SMART" id="SM00849"/>
    </source>
</evidence>
<dbReference type="SMART" id="SM00849">
    <property type="entry name" value="Lactamase_B"/>
    <property type="match status" value="1"/>
</dbReference>
<dbReference type="PANTHER" id="PTHR43223">
    <property type="entry name" value="ALKYL/ARYL-SULFATASE"/>
    <property type="match status" value="1"/>
</dbReference>